<dbReference type="AlphaFoldDB" id="R3W9C1"/>
<proteinExistence type="predicted"/>
<organism evidence="4 5">
    <name type="scientific">Enterococcus phoeniculicola ATCC BAA-412</name>
    <dbReference type="NCBI Taxonomy" id="1158610"/>
    <lineage>
        <taxon>Bacteria</taxon>
        <taxon>Bacillati</taxon>
        <taxon>Bacillota</taxon>
        <taxon>Bacilli</taxon>
        <taxon>Lactobacillales</taxon>
        <taxon>Enterococcaceae</taxon>
        <taxon>Enterococcus</taxon>
    </lineage>
</organism>
<evidence type="ECO:0000313" key="5">
    <source>
        <dbReference type="Proteomes" id="UP000013785"/>
    </source>
</evidence>
<dbReference type="SMART" id="SM00850">
    <property type="entry name" value="LytTR"/>
    <property type="match status" value="1"/>
</dbReference>
<feature type="modified residue" description="4-aspartylphosphate" evidence="1">
    <location>
        <position position="56"/>
    </location>
</feature>
<dbReference type="InterPro" id="IPR001789">
    <property type="entry name" value="Sig_transdc_resp-reg_receiver"/>
</dbReference>
<reference evidence="4 5" key="1">
    <citation type="submission" date="2013-02" db="EMBL/GenBank/DDBJ databases">
        <title>The Genome Sequence of Enterococcus phoeniculicola BAA-412.</title>
        <authorList>
            <consortium name="The Broad Institute Genome Sequencing Platform"/>
            <consortium name="The Broad Institute Genome Sequencing Center for Infectious Disease"/>
            <person name="Earl A.M."/>
            <person name="Gilmore M.S."/>
            <person name="Lebreton F."/>
            <person name="Walker B."/>
            <person name="Young S.K."/>
            <person name="Zeng Q."/>
            <person name="Gargeya S."/>
            <person name="Fitzgerald M."/>
            <person name="Haas B."/>
            <person name="Abouelleil A."/>
            <person name="Alvarado L."/>
            <person name="Arachchi H.M."/>
            <person name="Berlin A.M."/>
            <person name="Chapman S.B."/>
            <person name="Dewar J."/>
            <person name="Goldberg J."/>
            <person name="Griggs A."/>
            <person name="Gujja S."/>
            <person name="Hansen M."/>
            <person name="Howarth C."/>
            <person name="Imamovic A."/>
            <person name="Larimer J."/>
            <person name="McCowan C."/>
            <person name="Murphy C."/>
            <person name="Neiman D."/>
            <person name="Pearson M."/>
            <person name="Priest M."/>
            <person name="Roberts A."/>
            <person name="Saif S."/>
            <person name="Shea T."/>
            <person name="Sisk P."/>
            <person name="Sykes S."/>
            <person name="Wortman J."/>
            <person name="Nusbaum C."/>
            <person name="Birren B."/>
        </authorList>
    </citation>
    <scope>NUCLEOTIDE SEQUENCE [LARGE SCALE GENOMIC DNA]</scope>
    <source>
        <strain evidence="4 5">ATCC BAA-412</strain>
    </source>
</reference>
<dbReference type="eggNOG" id="COG3279">
    <property type="taxonomic scope" value="Bacteria"/>
</dbReference>
<dbReference type="GO" id="GO:0003677">
    <property type="term" value="F:DNA binding"/>
    <property type="evidence" value="ECO:0007669"/>
    <property type="project" value="InterPro"/>
</dbReference>
<comment type="caution">
    <text evidence="4">The sequence shown here is derived from an EMBL/GenBank/DDBJ whole genome shotgun (WGS) entry which is preliminary data.</text>
</comment>
<dbReference type="Pfam" id="PF04397">
    <property type="entry name" value="LytTR"/>
    <property type="match status" value="1"/>
</dbReference>
<gene>
    <name evidence="4" type="ORF">UC3_01682</name>
</gene>
<name>R3W9C1_9ENTE</name>
<keyword evidence="1" id="KW-0597">Phosphoprotein</keyword>
<dbReference type="HOGENOM" id="CLU_000445_14_2_9"/>
<dbReference type="InterPro" id="IPR046947">
    <property type="entry name" value="LytR-like"/>
</dbReference>
<dbReference type="PROSITE" id="PS50110">
    <property type="entry name" value="RESPONSE_REGULATORY"/>
    <property type="match status" value="1"/>
</dbReference>
<sequence length="235" mass="27507">MKIALVEDSHQDRSKLRRMIETQAKKDHLLIEIDEFSDGIELIEHYNKGYDIVYLDIEMAIMDGMTAAEKLRKQDQDVLIVFITNFVQHAIRGYSVSASDFLLKPLTVFNFQEHFKRILKKLEGKEEIFLSVKSSNEMRRVNIDNIYYIESQGHYLYLNLKDEVVITIDTMKNMEQKLENQGFFRSNNGYIVNLKYVRGVEKNVVDVGGHKLQISRPRRKAFMEALTDYIGDELT</sequence>
<dbReference type="OrthoDB" id="3190595at2"/>
<dbReference type="STRING" id="154621.RV11_GL000310"/>
<dbReference type="PANTHER" id="PTHR37299:SF1">
    <property type="entry name" value="STAGE 0 SPORULATION PROTEIN A HOMOLOG"/>
    <property type="match status" value="1"/>
</dbReference>
<keyword evidence="5" id="KW-1185">Reference proteome</keyword>
<dbReference type="Proteomes" id="UP000013785">
    <property type="component" value="Unassembled WGS sequence"/>
</dbReference>
<dbReference type="InterPro" id="IPR007492">
    <property type="entry name" value="LytTR_DNA-bd_dom"/>
</dbReference>
<accession>R3W9C1</accession>
<feature type="domain" description="HTH LytTR-type" evidence="3">
    <location>
        <begin position="130"/>
        <end position="228"/>
    </location>
</feature>
<dbReference type="Gene3D" id="3.40.50.2300">
    <property type="match status" value="1"/>
</dbReference>
<dbReference type="PROSITE" id="PS50930">
    <property type="entry name" value="HTH_LYTTR"/>
    <property type="match status" value="1"/>
</dbReference>
<dbReference type="PANTHER" id="PTHR37299">
    <property type="entry name" value="TRANSCRIPTIONAL REGULATOR-RELATED"/>
    <property type="match status" value="1"/>
</dbReference>
<feature type="domain" description="Response regulatory" evidence="2">
    <location>
        <begin position="2"/>
        <end position="119"/>
    </location>
</feature>
<evidence type="ECO:0000256" key="1">
    <source>
        <dbReference type="PROSITE-ProRule" id="PRU00169"/>
    </source>
</evidence>
<dbReference type="EMBL" id="AJAT01000014">
    <property type="protein sequence ID" value="EOL44052.1"/>
    <property type="molecule type" value="Genomic_DNA"/>
</dbReference>
<evidence type="ECO:0000313" key="4">
    <source>
        <dbReference type="EMBL" id="EOL44052.1"/>
    </source>
</evidence>
<dbReference type="GO" id="GO:0000156">
    <property type="term" value="F:phosphorelay response regulator activity"/>
    <property type="evidence" value="ECO:0007669"/>
    <property type="project" value="InterPro"/>
</dbReference>
<dbReference type="InterPro" id="IPR011006">
    <property type="entry name" value="CheY-like_superfamily"/>
</dbReference>
<dbReference type="PATRIC" id="fig|1158610.3.peg.1671"/>
<dbReference type="Pfam" id="PF00072">
    <property type="entry name" value="Response_reg"/>
    <property type="match status" value="1"/>
</dbReference>
<dbReference type="RefSeq" id="WP_010768345.1">
    <property type="nucleotide sequence ID" value="NZ_ASWE01000003.1"/>
</dbReference>
<protein>
    <submittedName>
        <fullName evidence="4">Uncharacterized protein</fullName>
    </submittedName>
</protein>
<dbReference type="SUPFAM" id="SSF52172">
    <property type="entry name" value="CheY-like"/>
    <property type="match status" value="1"/>
</dbReference>
<dbReference type="SMART" id="SM00448">
    <property type="entry name" value="REC"/>
    <property type="match status" value="1"/>
</dbReference>
<evidence type="ECO:0000259" key="2">
    <source>
        <dbReference type="PROSITE" id="PS50110"/>
    </source>
</evidence>
<dbReference type="Gene3D" id="2.40.50.1020">
    <property type="entry name" value="LytTr DNA-binding domain"/>
    <property type="match status" value="1"/>
</dbReference>
<evidence type="ECO:0000259" key="3">
    <source>
        <dbReference type="PROSITE" id="PS50930"/>
    </source>
</evidence>